<evidence type="ECO:0000259" key="10">
    <source>
        <dbReference type="PROSITE" id="PS51192"/>
    </source>
</evidence>
<dbReference type="Pfam" id="PF00270">
    <property type="entry name" value="DEAD"/>
    <property type="match status" value="1"/>
</dbReference>
<dbReference type="InterPro" id="IPR004330">
    <property type="entry name" value="FAR1_DNA_bnd_dom"/>
</dbReference>
<dbReference type="SUPFAM" id="SSF54768">
    <property type="entry name" value="dsRNA-binding domain-like"/>
    <property type="match status" value="1"/>
</dbReference>
<dbReference type="Pfam" id="PF04408">
    <property type="entry name" value="WHD_HA2"/>
    <property type="match status" value="1"/>
</dbReference>
<dbReference type="Gene3D" id="1.20.120.1080">
    <property type="match status" value="1"/>
</dbReference>
<dbReference type="PROSITE" id="PS51192">
    <property type="entry name" value="HELICASE_ATP_BIND_1"/>
    <property type="match status" value="1"/>
</dbReference>
<comment type="catalytic activity">
    <reaction evidence="6">
        <text>ATP + H2O = ADP + phosphate + H(+)</text>
        <dbReference type="Rhea" id="RHEA:13065"/>
        <dbReference type="ChEBI" id="CHEBI:15377"/>
        <dbReference type="ChEBI" id="CHEBI:15378"/>
        <dbReference type="ChEBI" id="CHEBI:30616"/>
        <dbReference type="ChEBI" id="CHEBI:43474"/>
        <dbReference type="ChEBI" id="CHEBI:456216"/>
        <dbReference type="EC" id="3.6.4.13"/>
    </reaction>
</comment>
<gene>
    <name evidence="12" type="ORF">RD792_006874</name>
</gene>
<feature type="domain" description="DRBM" evidence="9">
    <location>
        <begin position="1043"/>
        <end position="1108"/>
    </location>
</feature>
<dbReference type="InterPro" id="IPR011545">
    <property type="entry name" value="DEAD/DEAH_box_helicase_dom"/>
</dbReference>
<sequence>MPMLSSTTNSLHLYPRLRNLYPRTRTNFFLRRGVAFTCSASTPSSSSSSLSLPYFYRQNIRYGGFAYEEYPSEEESDREFQSSSKQLCASTLDNVEEWRWKLTMLMRCNDEQEVVSRDKKDRRDFEQLSALATRMGLYSHQYEKVIAISKVPLPNYRPDLDIKRPQREVILPFGLQRLVDSHLREHLSKKPVKNENAAHDVFSTSTSGRSILTDRGFYEHEEPSTQSIIAEGIVRRRSLEMRNKQQYWHESMEGQKMQEFRRSLPSFKERDALLNLISRNQVVVVSGETGCGKTTQLPQYILESEIEAVRGAACSIICTQPRRISAMSVSERVAAERGEKIGESVGYKVRLEGMKGRDTRLLFCTTGILLRRLLVDRNLKGVTHVIVDEIHERGMNEDFLLIVLKDLLPRRPELRLILMSATLNAELFSSYFDGAPTIHIPGFTHPVRSHFLENILEKTGYRLTPYNQIDNYGQDKMWKMQKQTLRKRKTQIASVVEEALMTADYRDYGPRTRESLSCWNPDSIGFNLIEHVLCHISRNERPGAVLVFMTGWDDINTLKDQLQAHPLLGDPSKVLLLACHGSMASAEQKLIFDKPEDGVRKIVLATNMAETSITINDVVFVVDCGKAKETSYDALNNTPCLLPSWISKASARQRRGRAGRVQPGECYHLYPRCVHDAFADYQLPELLRTPLQSLCLQIKSLQLGSISDFLSKALQSPEPLSVQNAIDYLKMIGALDENENLTVLGHNLSMLPVEPKLGKMLIFGAIFNCLDPIMTIVAGLSVRDPFLMPFDKKDLAESAKAQFSARDFSDHLALVRAFEGWKNAEREQNGYEYCWRNFLSAQTLKAIDSLKKQFFHLLKDSGLVENVERCNTWSRDEHLIRAVICAGLFPGICSVVNSVNAQEARIPFPWLLFNEKIKVNSVFLRDSTGVSDSVVLLFGGNVSRGGLDGHMKMLGGYLEFFMNPELAGTYHCIKRELDELIQKKLLDPKLDIQCHHELLTAVRLLVSKDQCEGRFVFGRQVPASSKKTKKEIKQSSGNGNVDNMKSHLQTLLNRAGHQAPSYKTTQLKNNKFRSTVVFNGLDFVGHPCGSKKEAEKDAAAEALRWLTGDSQTSQETVQSMSAILKKRKKEQHQTSSTRWRLIRDLKRIDAESLLEGTSSSMWQGQGWVWSLAAPPKGPKKSRTGPGYDGSEVESWLLQIKSRTDAKDWAAILMWWIWFGRNKLLWENEDLQPLGLIILARDFVNRFLTASVHTRIPPANRTLAKWQPPPCPFVKINLDEAFSGDGELVGFGMIARNGEGVCIGWNTLTFNLPLSPEAVEAIAALRAIEFGLASGNTMESKDEDYVSLNEWNSDSDNISSHDNKSIPEDIVDSNFDEVNSDPILYSVFKSPKEAEDFYIEYGRLKGFDIRKNHKRSNSDGVVKSMELVCTREGFRRPRKEGSKLLRRPKDETKCGCKARCRIALDCKDNTYRVTHFEAKHNHPLETRTTAHRLKCNRYMTPTHKALLSRMTDEGLRTCRTIDWIEYLEGGSGKLSFSRKEGYNFLTKEKMKMVRKGDVNTALSFLEGLQVNDEEFIFKYTIDENDNSLNRLFWADGFCKAEYRLFGDVVLFDSTYKTNSYKFPLVILSGVDNHLRTCIFGAAIMYNETIESYRWLLRTFREAMDCKDPISILTDQDAAMHHAIEKEFPHAKHRLCCWHLQRNCRQKVRIPGFCDSFASFLKNNISIEEFEIKWRELIEKHGLSENPWVKETYERRELWSEAHFRGHFFGMMRSTQRSEAINASVKDRGDARHHFVDRMHEVAQDCIKEYVVSPELDEKVDEEFVSCDGIADPPKVVRNEFVGDPLKSKCRGAPKARMQRCGICWQQGHKSTTCQNKIDKDIGHSEQAMDEDNLGTQCSHNVSLS</sequence>
<dbReference type="PANTHER" id="PTHR18934">
    <property type="entry name" value="ATP-DEPENDENT RNA HELICASE"/>
    <property type="match status" value="1"/>
</dbReference>
<dbReference type="CDD" id="cd17917">
    <property type="entry name" value="DEXHc_RHA-like"/>
    <property type="match status" value="1"/>
</dbReference>
<comment type="caution">
    <text evidence="12">The sequence shown here is derived from an EMBL/GenBank/DDBJ whole genome shotgun (WGS) entry which is preliminary data.</text>
</comment>
<evidence type="ECO:0000259" key="11">
    <source>
        <dbReference type="PROSITE" id="PS51194"/>
    </source>
</evidence>
<dbReference type="InterPro" id="IPR007502">
    <property type="entry name" value="Helicase-assoc_dom"/>
</dbReference>
<feature type="domain" description="Helicase C-terminal" evidence="11">
    <location>
        <begin position="528"/>
        <end position="702"/>
    </location>
</feature>
<dbReference type="PROSITE" id="PS50137">
    <property type="entry name" value="DS_RBD"/>
    <property type="match status" value="1"/>
</dbReference>
<dbReference type="EC" id="3.6.4.13" evidence="1"/>
<keyword evidence="8" id="KW-0694">RNA-binding</keyword>
<dbReference type="Pfam" id="PF26026">
    <property type="entry name" value="RNA_hel_CTD"/>
    <property type="match status" value="1"/>
</dbReference>
<dbReference type="InterPro" id="IPR048333">
    <property type="entry name" value="HA2_WH"/>
</dbReference>
<evidence type="ECO:0000256" key="5">
    <source>
        <dbReference type="ARBA" id="ARBA00022840"/>
    </source>
</evidence>
<dbReference type="SMART" id="SM00847">
    <property type="entry name" value="HA2"/>
    <property type="match status" value="1"/>
</dbReference>
<dbReference type="Gene3D" id="3.40.50.300">
    <property type="entry name" value="P-loop containing nucleotide triphosphate hydrolases"/>
    <property type="match status" value="2"/>
</dbReference>
<keyword evidence="3" id="KW-0378">Hydrolase</keyword>
<dbReference type="PROSITE" id="PS51194">
    <property type="entry name" value="HELICASE_CTER"/>
    <property type="match status" value="1"/>
</dbReference>
<keyword evidence="2" id="KW-0547">Nucleotide-binding</keyword>
<feature type="domain" description="Helicase ATP-binding" evidence="10">
    <location>
        <begin position="274"/>
        <end position="441"/>
    </location>
</feature>
<name>A0ABR0DD13_9LAMI</name>
<dbReference type="InterPro" id="IPR027417">
    <property type="entry name" value="P-loop_NTPase"/>
</dbReference>
<dbReference type="Pfam" id="PF03101">
    <property type="entry name" value="FAR1"/>
    <property type="match status" value="1"/>
</dbReference>
<dbReference type="CDD" id="cd18791">
    <property type="entry name" value="SF2_C_RHA"/>
    <property type="match status" value="1"/>
</dbReference>
<dbReference type="InterPro" id="IPR001650">
    <property type="entry name" value="Helicase_C-like"/>
</dbReference>
<dbReference type="SMART" id="SM00487">
    <property type="entry name" value="DEXDc"/>
    <property type="match status" value="1"/>
</dbReference>
<accession>A0ABR0DD13</accession>
<evidence type="ECO:0000256" key="2">
    <source>
        <dbReference type="ARBA" id="ARBA00022741"/>
    </source>
</evidence>
<dbReference type="Pfam" id="PF21010">
    <property type="entry name" value="HA2_C"/>
    <property type="match status" value="1"/>
</dbReference>
<dbReference type="PANTHER" id="PTHR18934:SF229">
    <property type="entry name" value="DEXH-BOX ATP-DEPENDENT RNA HELICASE DEXH3"/>
    <property type="match status" value="1"/>
</dbReference>
<evidence type="ECO:0000256" key="7">
    <source>
        <dbReference type="ARBA" id="ARBA00060772"/>
    </source>
</evidence>
<comment type="similarity">
    <text evidence="7">Belongs to the DExH box helicase family.</text>
</comment>
<evidence type="ECO:0000256" key="4">
    <source>
        <dbReference type="ARBA" id="ARBA00022806"/>
    </source>
</evidence>
<dbReference type="Pfam" id="PF00271">
    <property type="entry name" value="Helicase_C"/>
    <property type="match status" value="1"/>
</dbReference>
<dbReference type="EMBL" id="JAYDYQ010002532">
    <property type="protein sequence ID" value="KAK4486623.1"/>
    <property type="molecule type" value="Genomic_DNA"/>
</dbReference>
<evidence type="ECO:0000256" key="6">
    <source>
        <dbReference type="ARBA" id="ARBA00047984"/>
    </source>
</evidence>
<dbReference type="InterPro" id="IPR014720">
    <property type="entry name" value="dsRBD_dom"/>
</dbReference>
<dbReference type="SMART" id="SM00490">
    <property type="entry name" value="HELICc"/>
    <property type="match status" value="1"/>
</dbReference>
<dbReference type="Pfam" id="PF10551">
    <property type="entry name" value="MULE"/>
    <property type="match status" value="1"/>
</dbReference>
<dbReference type="Proteomes" id="UP001291926">
    <property type="component" value="Unassembled WGS sequence"/>
</dbReference>
<reference evidence="12 13" key="1">
    <citation type="journal article" date="2023" name="bioRxiv">
        <title>Genome report: Whole genome sequence and annotation of Penstemon davidsonii.</title>
        <authorList>
            <person name="Ostevik K.L."/>
            <person name="Alabady M."/>
            <person name="Zhang M."/>
            <person name="Rausher M.D."/>
        </authorList>
    </citation>
    <scope>NUCLEOTIDE SEQUENCE [LARGE SCALE GENOMIC DNA]</scope>
    <source>
        <strain evidence="12">DNT005</strain>
        <tissue evidence="12">Whole leaf</tissue>
    </source>
</reference>
<proteinExistence type="inferred from homology"/>
<keyword evidence="13" id="KW-1185">Reference proteome</keyword>
<dbReference type="InterPro" id="IPR014001">
    <property type="entry name" value="Helicase_ATP-bd"/>
</dbReference>
<dbReference type="SMART" id="SM00358">
    <property type="entry name" value="DSRM"/>
    <property type="match status" value="1"/>
</dbReference>
<evidence type="ECO:0000256" key="3">
    <source>
        <dbReference type="ARBA" id="ARBA00022801"/>
    </source>
</evidence>
<evidence type="ECO:0000256" key="8">
    <source>
        <dbReference type="PROSITE-ProRule" id="PRU00266"/>
    </source>
</evidence>
<evidence type="ECO:0000313" key="13">
    <source>
        <dbReference type="Proteomes" id="UP001291926"/>
    </source>
</evidence>
<dbReference type="InterPro" id="IPR018289">
    <property type="entry name" value="MULE_transposase_dom"/>
</dbReference>
<dbReference type="Gene3D" id="3.30.160.20">
    <property type="match status" value="1"/>
</dbReference>
<evidence type="ECO:0000256" key="1">
    <source>
        <dbReference type="ARBA" id="ARBA00012552"/>
    </source>
</evidence>
<dbReference type="Pfam" id="PF00035">
    <property type="entry name" value="dsrm"/>
    <property type="match status" value="1"/>
</dbReference>
<organism evidence="12 13">
    <name type="scientific">Penstemon davidsonii</name>
    <dbReference type="NCBI Taxonomy" id="160366"/>
    <lineage>
        <taxon>Eukaryota</taxon>
        <taxon>Viridiplantae</taxon>
        <taxon>Streptophyta</taxon>
        <taxon>Embryophyta</taxon>
        <taxon>Tracheophyta</taxon>
        <taxon>Spermatophyta</taxon>
        <taxon>Magnoliopsida</taxon>
        <taxon>eudicotyledons</taxon>
        <taxon>Gunneridae</taxon>
        <taxon>Pentapetalae</taxon>
        <taxon>asterids</taxon>
        <taxon>lamiids</taxon>
        <taxon>Lamiales</taxon>
        <taxon>Plantaginaceae</taxon>
        <taxon>Cheloneae</taxon>
        <taxon>Penstemon</taxon>
    </lineage>
</organism>
<keyword evidence="5" id="KW-0067">ATP-binding</keyword>
<protein>
    <recommendedName>
        <fullName evidence="1">RNA helicase</fullName>
        <ecNumber evidence="1">3.6.4.13</ecNumber>
    </recommendedName>
</protein>
<dbReference type="SUPFAM" id="SSF52540">
    <property type="entry name" value="P-loop containing nucleoside triphosphate hydrolases"/>
    <property type="match status" value="1"/>
</dbReference>
<dbReference type="InterPro" id="IPR059023">
    <property type="entry name" value="RNA_hel_CTD"/>
</dbReference>
<evidence type="ECO:0000259" key="9">
    <source>
        <dbReference type="PROSITE" id="PS50137"/>
    </source>
</evidence>
<keyword evidence="4" id="KW-0347">Helicase</keyword>
<evidence type="ECO:0000313" key="12">
    <source>
        <dbReference type="EMBL" id="KAK4486623.1"/>
    </source>
</evidence>